<dbReference type="SUPFAM" id="SSF55120">
    <property type="entry name" value="Pseudouridine synthase"/>
    <property type="match status" value="1"/>
</dbReference>
<accession>A0A5C6FFD5</accession>
<dbReference type="PANTHER" id="PTHR21600:SF44">
    <property type="entry name" value="RIBOSOMAL LARGE SUBUNIT PSEUDOURIDINE SYNTHASE D"/>
    <property type="match status" value="1"/>
</dbReference>
<dbReference type="GO" id="GO:0003723">
    <property type="term" value="F:RNA binding"/>
    <property type="evidence" value="ECO:0007669"/>
    <property type="project" value="UniProtKB-KW"/>
</dbReference>
<dbReference type="InterPro" id="IPR006224">
    <property type="entry name" value="PsdUridine_synth_RluA-like_CS"/>
</dbReference>
<dbReference type="CDD" id="cd02869">
    <property type="entry name" value="PseudoU_synth_RluA_like"/>
    <property type="match status" value="1"/>
</dbReference>
<feature type="compositionally biased region" description="Basic and acidic residues" evidence="6">
    <location>
        <begin position="1"/>
        <end position="18"/>
    </location>
</feature>
<comment type="function">
    <text evidence="5">Responsible for synthesis of pseudouridine from uracil.</text>
</comment>
<dbReference type="PROSITE" id="PS50889">
    <property type="entry name" value="S4"/>
    <property type="match status" value="1"/>
</dbReference>
<evidence type="ECO:0000256" key="6">
    <source>
        <dbReference type="SAM" id="MobiDB-lite"/>
    </source>
</evidence>
<dbReference type="CDD" id="cd00165">
    <property type="entry name" value="S4"/>
    <property type="match status" value="1"/>
</dbReference>
<evidence type="ECO:0000256" key="1">
    <source>
        <dbReference type="ARBA" id="ARBA00010876"/>
    </source>
</evidence>
<keyword evidence="9" id="KW-1185">Reference proteome</keyword>
<evidence type="ECO:0000259" key="7">
    <source>
        <dbReference type="Pfam" id="PF00849"/>
    </source>
</evidence>
<dbReference type="Gene3D" id="3.10.290.10">
    <property type="entry name" value="RNA-binding S4 domain"/>
    <property type="match status" value="1"/>
</dbReference>
<comment type="similarity">
    <text evidence="1 5">Belongs to the pseudouridine synthase RluA family.</text>
</comment>
<comment type="catalytic activity">
    <reaction evidence="5">
        <text>a uridine in RNA = a pseudouridine in RNA</text>
        <dbReference type="Rhea" id="RHEA:48348"/>
        <dbReference type="Rhea" id="RHEA-COMP:12068"/>
        <dbReference type="Rhea" id="RHEA-COMP:12069"/>
        <dbReference type="ChEBI" id="CHEBI:65314"/>
        <dbReference type="ChEBI" id="CHEBI:65315"/>
    </reaction>
</comment>
<feature type="region of interest" description="Disordered" evidence="6">
    <location>
        <begin position="1"/>
        <end position="34"/>
    </location>
</feature>
<dbReference type="InterPro" id="IPR020103">
    <property type="entry name" value="PsdUridine_synth_cat_dom_sf"/>
</dbReference>
<dbReference type="InterPro" id="IPR006225">
    <property type="entry name" value="PsdUridine_synth_RluC/D"/>
</dbReference>
<evidence type="ECO:0000256" key="5">
    <source>
        <dbReference type="RuleBase" id="RU362028"/>
    </source>
</evidence>
<dbReference type="SUPFAM" id="SSF55174">
    <property type="entry name" value="Alpha-L RNA-binding motif"/>
    <property type="match status" value="1"/>
</dbReference>
<dbReference type="AlphaFoldDB" id="A0A5C6FFD5"/>
<dbReference type="InterPro" id="IPR050188">
    <property type="entry name" value="RluA_PseudoU_synthase"/>
</dbReference>
<dbReference type="Proteomes" id="UP000318288">
    <property type="component" value="Unassembled WGS sequence"/>
</dbReference>
<name>A0A5C6FFD5_9BACT</name>
<dbReference type="GO" id="GO:0140098">
    <property type="term" value="F:catalytic activity, acting on RNA"/>
    <property type="evidence" value="ECO:0007669"/>
    <property type="project" value="UniProtKB-ARBA"/>
</dbReference>
<protein>
    <recommendedName>
        <fullName evidence="5">Pseudouridine synthase</fullName>
        <ecNumber evidence="5">5.4.99.-</ecNumber>
    </recommendedName>
</protein>
<dbReference type="InterPro" id="IPR036986">
    <property type="entry name" value="S4_RNA-bd_sf"/>
</dbReference>
<dbReference type="GO" id="GO:0000455">
    <property type="term" value="P:enzyme-directed rRNA pseudouridine synthesis"/>
    <property type="evidence" value="ECO:0007669"/>
    <property type="project" value="TreeGrafter"/>
</dbReference>
<dbReference type="EC" id="5.4.99.-" evidence="5"/>
<feature type="compositionally biased region" description="Acidic residues" evidence="6">
    <location>
        <begin position="19"/>
        <end position="34"/>
    </location>
</feature>
<sequence length="360" mass="40223">MPSNRRGDDRPRNQTRTDDESEDNSNDDVEEVDGEAVVAETVYRDFVVPESADGDRVDLFLTQSCDGYSRTQIRAAVQDDGAEVDGRVCRPSLKLKEGQRVRFRVPPLPTDDTVPENIPLDVLYEDDGMVVINKPPGMVVHPARGNWTGTLTSALAYRFQSLSDVGGPTRPGIVHRLDRDTSGVIVVAKTNAVHVHLSAQFADRSTEKEYYAITNAPLDRDRDIIDAPIGRHPYQRDKMAIRDGHVTSKPASTFYEVISRHGRFVQVRLLPKTGRTHQLRVHLAHIRSPILCDKLYGGHSEVSESSLKLGKRDESDKTVVLNRQALHARKLTIVNPQTGKPMTFEAPIPDDLQRVIDMLP</sequence>
<dbReference type="Gene3D" id="3.30.2350.10">
    <property type="entry name" value="Pseudouridine synthase"/>
    <property type="match status" value="1"/>
</dbReference>
<feature type="active site" evidence="3">
    <location>
        <position position="178"/>
    </location>
</feature>
<dbReference type="InterPro" id="IPR006145">
    <property type="entry name" value="PsdUridine_synth_RsuA/RluA"/>
</dbReference>
<gene>
    <name evidence="8" type="ORF">Poly51_04020</name>
</gene>
<dbReference type="PANTHER" id="PTHR21600">
    <property type="entry name" value="MITOCHONDRIAL RNA PSEUDOURIDINE SYNTHASE"/>
    <property type="match status" value="1"/>
</dbReference>
<evidence type="ECO:0000256" key="2">
    <source>
        <dbReference type="ARBA" id="ARBA00023235"/>
    </source>
</evidence>
<keyword evidence="4" id="KW-0694">RNA-binding</keyword>
<comment type="caution">
    <text evidence="8">The sequence shown here is derived from an EMBL/GenBank/DDBJ whole genome shotgun (WGS) entry which is preliminary data.</text>
</comment>
<dbReference type="Pfam" id="PF00849">
    <property type="entry name" value="PseudoU_synth_2"/>
    <property type="match status" value="1"/>
</dbReference>
<keyword evidence="2 5" id="KW-0413">Isomerase</keyword>
<dbReference type="PROSITE" id="PS01129">
    <property type="entry name" value="PSI_RLU"/>
    <property type="match status" value="1"/>
</dbReference>
<dbReference type="NCBIfam" id="TIGR00005">
    <property type="entry name" value="rluA_subfam"/>
    <property type="match status" value="1"/>
</dbReference>
<dbReference type="EMBL" id="SJPW01000001">
    <property type="protein sequence ID" value="TWU60128.1"/>
    <property type="molecule type" value="Genomic_DNA"/>
</dbReference>
<evidence type="ECO:0000256" key="4">
    <source>
        <dbReference type="PROSITE-ProRule" id="PRU00182"/>
    </source>
</evidence>
<feature type="domain" description="Pseudouridine synthase RsuA/RluA-like" evidence="7">
    <location>
        <begin position="129"/>
        <end position="285"/>
    </location>
</feature>
<proteinExistence type="inferred from homology"/>
<organism evidence="8 9">
    <name type="scientific">Rubripirellula tenax</name>
    <dbReference type="NCBI Taxonomy" id="2528015"/>
    <lineage>
        <taxon>Bacteria</taxon>
        <taxon>Pseudomonadati</taxon>
        <taxon>Planctomycetota</taxon>
        <taxon>Planctomycetia</taxon>
        <taxon>Pirellulales</taxon>
        <taxon>Pirellulaceae</taxon>
        <taxon>Rubripirellula</taxon>
    </lineage>
</organism>
<evidence type="ECO:0000313" key="9">
    <source>
        <dbReference type="Proteomes" id="UP000318288"/>
    </source>
</evidence>
<evidence type="ECO:0000313" key="8">
    <source>
        <dbReference type="EMBL" id="TWU60128.1"/>
    </source>
</evidence>
<reference evidence="8 9" key="1">
    <citation type="submission" date="2019-02" db="EMBL/GenBank/DDBJ databases">
        <title>Deep-cultivation of Planctomycetes and their phenomic and genomic characterization uncovers novel biology.</title>
        <authorList>
            <person name="Wiegand S."/>
            <person name="Jogler M."/>
            <person name="Boedeker C."/>
            <person name="Pinto D."/>
            <person name="Vollmers J."/>
            <person name="Rivas-Marin E."/>
            <person name="Kohn T."/>
            <person name="Peeters S.H."/>
            <person name="Heuer A."/>
            <person name="Rast P."/>
            <person name="Oberbeckmann S."/>
            <person name="Bunk B."/>
            <person name="Jeske O."/>
            <person name="Meyerdierks A."/>
            <person name="Storesund J.E."/>
            <person name="Kallscheuer N."/>
            <person name="Luecker S."/>
            <person name="Lage O.M."/>
            <person name="Pohl T."/>
            <person name="Merkel B.J."/>
            <person name="Hornburger P."/>
            <person name="Mueller R.-W."/>
            <person name="Bruemmer F."/>
            <person name="Labrenz M."/>
            <person name="Spormann A.M."/>
            <person name="Op Den Camp H."/>
            <person name="Overmann J."/>
            <person name="Amann R."/>
            <person name="Jetten M.S.M."/>
            <person name="Mascher T."/>
            <person name="Medema M.H."/>
            <person name="Devos D.P."/>
            <person name="Kaster A.-K."/>
            <person name="Ovreas L."/>
            <person name="Rohde M."/>
            <person name="Galperin M.Y."/>
            <person name="Jogler C."/>
        </authorList>
    </citation>
    <scope>NUCLEOTIDE SEQUENCE [LARGE SCALE GENOMIC DNA]</scope>
    <source>
        <strain evidence="8 9">Poly51</strain>
    </source>
</reference>
<evidence type="ECO:0000256" key="3">
    <source>
        <dbReference type="PIRSR" id="PIRSR606225-1"/>
    </source>
</evidence>
<dbReference type="GO" id="GO:0009982">
    <property type="term" value="F:pseudouridine synthase activity"/>
    <property type="evidence" value="ECO:0007669"/>
    <property type="project" value="InterPro"/>
</dbReference>